<protein>
    <recommendedName>
        <fullName evidence="1">Integrase core domain-containing protein</fullName>
    </recommendedName>
</protein>
<sequence>MYSELSKKQLPETITYVCLQGMYEMISRLITKLESALSRAPLDLDFLLFTCRQELYLFEALSRHVNISPEIVVALQELLRLVMDRIEWDDVSRSTVQTVTGEIGRPRYSIEEERLIELLEINLPVHYIAMLLGVSASTVNRRMREFDLSARQFYSNLTDQELDETVQQIKTEMPAAGYRMVKGRLKSLGIHVQWRRVAASMHRVDSLGILSRLTGMGCIVRRTYSVRGPLSLWHCDTNHKLIRFVLLKPLRVPILSATQVRGDQGVEIVEIARHMFTIRGTGRGSFLSGKSVHNQRIERLWRDVRTCVTSKYYRALHNLETDHLLDVSSKEDLFAVHLTFLPKLKADLEAFVEAWNNHPLRSEGNKTPEQLWLAGSMLRPVDQPENLEVTLSFYNEYGAVVVPEIDCPLNDRQLQEMQMLLHENGDTDSRNLYLLCREYVVSALSAN</sequence>
<dbReference type="InterPro" id="IPR058913">
    <property type="entry name" value="Integrase_dom_put"/>
</dbReference>
<accession>A0A671V2A0</accession>
<reference evidence="2" key="2">
    <citation type="submission" date="2025-08" db="UniProtKB">
        <authorList>
            <consortium name="Ensembl"/>
        </authorList>
    </citation>
    <scope>IDENTIFICATION</scope>
</reference>
<dbReference type="GeneTree" id="ENSGT00940000164996"/>
<dbReference type="Pfam" id="PF24764">
    <property type="entry name" value="rva_4"/>
    <property type="match status" value="1"/>
</dbReference>
<reference evidence="2" key="3">
    <citation type="submission" date="2025-09" db="UniProtKB">
        <authorList>
            <consortium name="Ensembl"/>
        </authorList>
    </citation>
    <scope>IDENTIFICATION</scope>
</reference>
<dbReference type="PANTHER" id="PTHR46791:SF11">
    <property type="entry name" value="INTEGRASE CATALYTIC DOMAIN-CONTAINING PROTEIN"/>
    <property type="match status" value="1"/>
</dbReference>
<dbReference type="InParanoid" id="A0A671V2A0"/>
<dbReference type="Ensembl" id="ENSSAUT00010021546.1">
    <property type="protein sequence ID" value="ENSSAUP00010020389.1"/>
    <property type="gene ID" value="ENSSAUG00010009088.1"/>
</dbReference>
<name>A0A671V2A0_SPAAU</name>
<organism evidence="2 3">
    <name type="scientific">Sparus aurata</name>
    <name type="common">Gilthead sea bream</name>
    <dbReference type="NCBI Taxonomy" id="8175"/>
    <lineage>
        <taxon>Eukaryota</taxon>
        <taxon>Metazoa</taxon>
        <taxon>Chordata</taxon>
        <taxon>Craniata</taxon>
        <taxon>Vertebrata</taxon>
        <taxon>Euteleostomi</taxon>
        <taxon>Actinopterygii</taxon>
        <taxon>Neopterygii</taxon>
        <taxon>Teleostei</taxon>
        <taxon>Neoteleostei</taxon>
        <taxon>Acanthomorphata</taxon>
        <taxon>Eupercaria</taxon>
        <taxon>Spariformes</taxon>
        <taxon>Sparidae</taxon>
        <taxon>Sparus</taxon>
    </lineage>
</organism>
<feature type="domain" description="Integrase core" evidence="1">
    <location>
        <begin position="258"/>
        <end position="377"/>
    </location>
</feature>
<evidence type="ECO:0000313" key="3">
    <source>
        <dbReference type="Proteomes" id="UP000472265"/>
    </source>
</evidence>
<dbReference type="PANTHER" id="PTHR46791">
    <property type="entry name" value="EXPRESSED PROTEIN"/>
    <property type="match status" value="1"/>
</dbReference>
<proteinExistence type="predicted"/>
<evidence type="ECO:0000313" key="2">
    <source>
        <dbReference type="Ensembl" id="ENSSAUP00010020389.1"/>
    </source>
</evidence>
<dbReference type="OMA" id="RQELYLF"/>
<reference evidence="2" key="1">
    <citation type="submission" date="2021-04" db="EMBL/GenBank/DDBJ databases">
        <authorList>
            <consortium name="Wellcome Sanger Institute Data Sharing"/>
        </authorList>
    </citation>
    <scope>NUCLEOTIDE SEQUENCE [LARGE SCALE GENOMIC DNA]</scope>
</reference>
<evidence type="ECO:0000259" key="1">
    <source>
        <dbReference type="Pfam" id="PF24764"/>
    </source>
</evidence>
<dbReference type="AlphaFoldDB" id="A0A671V2A0"/>
<keyword evidence="3" id="KW-1185">Reference proteome</keyword>
<dbReference type="Proteomes" id="UP000472265">
    <property type="component" value="Chromosome 23"/>
</dbReference>